<evidence type="ECO:0008006" key="4">
    <source>
        <dbReference type="Google" id="ProtNLM"/>
    </source>
</evidence>
<feature type="region of interest" description="Disordered" evidence="1">
    <location>
        <begin position="176"/>
        <end position="212"/>
    </location>
</feature>
<protein>
    <recommendedName>
        <fullName evidence="4">DUF1684 domain-containing protein</fullName>
    </recommendedName>
</protein>
<dbReference type="InterPro" id="IPR012467">
    <property type="entry name" value="DUF1684"/>
</dbReference>
<reference evidence="3" key="1">
    <citation type="journal article" date="2019" name="Int. J. Syst. Evol. Microbiol.">
        <title>The Global Catalogue of Microorganisms (GCM) 10K type strain sequencing project: providing services to taxonomists for standard genome sequencing and annotation.</title>
        <authorList>
            <consortium name="The Broad Institute Genomics Platform"/>
            <consortium name="The Broad Institute Genome Sequencing Center for Infectious Disease"/>
            <person name="Wu L."/>
            <person name="Ma J."/>
        </authorList>
    </citation>
    <scope>NUCLEOTIDE SEQUENCE [LARGE SCALE GENOMIC DNA]</scope>
    <source>
        <strain evidence="3">NBRC 106348</strain>
    </source>
</reference>
<name>A0ABQ6I2P0_9MICO</name>
<gene>
    <name evidence="2" type="ORF">GCM10025864_21970</name>
</gene>
<evidence type="ECO:0000256" key="1">
    <source>
        <dbReference type="SAM" id="MobiDB-lite"/>
    </source>
</evidence>
<dbReference type="RefSeq" id="WP_284293240.1">
    <property type="nucleotide sequence ID" value="NZ_BSUK01000001.1"/>
</dbReference>
<evidence type="ECO:0000313" key="3">
    <source>
        <dbReference type="Proteomes" id="UP001157091"/>
    </source>
</evidence>
<dbReference type="Pfam" id="PF07920">
    <property type="entry name" value="DUF1684"/>
    <property type="match status" value="1"/>
</dbReference>
<comment type="caution">
    <text evidence="2">The sequence shown here is derived from an EMBL/GenBank/DDBJ whole genome shotgun (WGS) entry which is preliminary data.</text>
</comment>
<sequence length="212" mass="21858">MPFLVDGPGGATPDAAGAALVGVELALRTGRYLLRTRDPKAPALAAFVAAGEEAAVPAFAFDPAQVRDLPVRWYAEPRADVVDGAKPGLVHHVAVVGEVDLDGTTLRLVAGHHGGVTLSFTDRAPGTPGWRAVHVPAVDVEASRAAAASSGGPDVDGGPERTLRVDLNRATAYPSHFNDHGTCPRPLAGNDLPFAVQAGEKDPSVRQPAPHA</sequence>
<organism evidence="2 3">
    <name type="scientific">Luteimicrobium album</name>
    <dbReference type="NCBI Taxonomy" id="1054550"/>
    <lineage>
        <taxon>Bacteria</taxon>
        <taxon>Bacillati</taxon>
        <taxon>Actinomycetota</taxon>
        <taxon>Actinomycetes</taxon>
        <taxon>Micrococcales</taxon>
        <taxon>Luteimicrobium</taxon>
    </lineage>
</organism>
<proteinExistence type="predicted"/>
<dbReference type="EMBL" id="BSUK01000001">
    <property type="protein sequence ID" value="GMA24438.1"/>
    <property type="molecule type" value="Genomic_DNA"/>
</dbReference>
<keyword evidence="3" id="KW-1185">Reference proteome</keyword>
<accession>A0ABQ6I2P0</accession>
<dbReference type="Proteomes" id="UP001157091">
    <property type="component" value="Unassembled WGS sequence"/>
</dbReference>
<evidence type="ECO:0000313" key="2">
    <source>
        <dbReference type="EMBL" id="GMA24438.1"/>
    </source>
</evidence>